<name>A0A182LYN6_9DIPT</name>
<dbReference type="VEuPathDB" id="VectorBase:ACUA005138"/>
<dbReference type="GO" id="GO:0005667">
    <property type="term" value="C:transcription regulator complex"/>
    <property type="evidence" value="ECO:0007669"/>
    <property type="project" value="TreeGrafter"/>
</dbReference>
<feature type="region of interest" description="Disordered" evidence="1">
    <location>
        <begin position="92"/>
        <end position="151"/>
    </location>
</feature>
<dbReference type="EnsemblMetazoa" id="ACUA005138-RA">
    <property type="protein sequence ID" value="ACUA005138-PA"/>
    <property type="gene ID" value="ACUA005138"/>
</dbReference>
<organism evidence="3 4">
    <name type="scientific">Anopheles culicifacies</name>
    <dbReference type="NCBI Taxonomy" id="139723"/>
    <lineage>
        <taxon>Eukaryota</taxon>
        <taxon>Metazoa</taxon>
        <taxon>Ecdysozoa</taxon>
        <taxon>Arthropoda</taxon>
        <taxon>Hexapoda</taxon>
        <taxon>Insecta</taxon>
        <taxon>Pterygota</taxon>
        <taxon>Neoptera</taxon>
        <taxon>Endopterygota</taxon>
        <taxon>Diptera</taxon>
        <taxon>Nematocera</taxon>
        <taxon>Culicoidea</taxon>
        <taxon>Culicidae</taxon>
        <taxon>Anophelinae</taxon>
        <taxon>Anopheles</taxon>
        <taxon>culicifacies species complex</taxon>
    </lineage>
</organism>
<reference evidence="3" key="2">
    <citation type="submission" date="2020-05" db="UniProtKB">
        <authorList>
            <consortium name="EnsemblMetazoa"/>
        </authorList>
    </citation>
    <scope>IDENTIFICATION</scope>
    <source>
        <strain evidence="3">A-37</strain>
    </source>
</reference>
<dbReference type="GO" id="GO:0006357">
    <property type="term" value="P:regulation of transcription by RNA polymerase II"/>
    <property type="evidence" value="ECO:0007669"/>
    <property type="project" value="TreeGrafter"/>
</dbReference>
<dbReference type="EMBL" id="AXCM01016474">
    <property type="status" value="NOT_ANNOTATED_CDS"/>
    <property type="molecule type" value="Genomic_DNA"/>
</dbReference>
<keyword evidence="4" id="KW-1185">Reference proteome</keyword>
<dbReference type="InterPro" id="IPR006578">
    <property type="entry name" value="MADF-dom"/>
</dbReference>
<dbReference type="Proteomes" id="UP000075883">
    <property type="component" value="Unassembled WGS sequence"/>
</dbReference>
<dbReference type="STRING" id="139723.A0A182LYN6"/>
<feature type="compositionally biased region" description="Polar residues" evidence="1">
    <location>
        <begin position="92"/>
        <end position="102"/>
    </location>
</feature>
<accession>A0A182LYN6</accession>
<dbReference type="InterPro" id="IPR039353">
    <property type="entry name" value="TF_Adf1"/>
</dbReference>
<dbReference type="PANTHER" id="PTHR12243">
    <property type="entry name" value="MADF DOMAIN TRANSCRIPTION FACTOR"/>
    <property type="match status" value="1"/>
</dbReference>
<feature type="compositionally biased region" description="Polar residues" evidence="1">
    <location>
        <begin position="109"/>
        <end position="151"/>
    </location>
</feature>
<dbReference type="PROSITE" id="PS51029">
    <property type="entry name" value="MADF"/>
    <property type="match status" value="1"/>
</dbReference>
<proteinExistence type="predicted"/>
<dbReference type="Pfam" id="PF10545">
    <property type="entry name" value="MADF_DNA_bdg"/>
    <property type="match status" value="1"/>
</dbReference>
<dbReference type="AlphaFoldDB" id="A0A182LYN6"/>
<dbReference type="GO" id="GO:0005634">
    <property type="term" value="C:nucleus"/>
    <property type="evidence" value="ECO:0007669"/>
    <property type="project" value="TreeGrafter"/>
</dbReference>
<dbReference type="PANTHER" id="PTHR12243:SF67">
    <property type="entry name" value="COREPRESSOR OF PANGOLIN, ISOFORM A-RELATED"/>
    <property type="match status" value="1"/>
</dbReference>
<reference evidence="4" key="1">
    <citation type="submission" date="2013-09" db="EMBL/GenBank/DDBJ databases">
        <title>The Genome Sequence of Anopheles culicifacies species A.</title>
        <authorList>
            <consortium name="The Broad Institute Genomics Platform"/>
            <person name="Neafsey D.E."/>
            <person name="Besansky N."/>
            <person name="Howell P."/>
            <person name="Walton C."/>
            <person name="Young S.K."/>
            <person name="Zeng Q."/>
            <person name="Gargeya S."/>
            <person name="Fitzgerald M."/>
            <person name="Haas B."/>
            <person name="Abouelleil A."/>
            <person name="Allen A.W."/>
            <person name="Alvarado L."/>
            <person name="Arachchi H.M."/>
            <person name="Berlin A.M."/>
            <person name="Chapman S.B."/>
            <person name="Gainer-Dewar J."/>
            <person name="Goldberg J."/>
            <person name="Griggs A."/>
            <person name="Gujja S."/>
            <person name="Hansen M."/>
            <person name="Howarth C."/>
            <person name="Imamovic A."/>
            <person name="Ireland A."/>
            <person name="Larimer J."/>
            <person name="McCowan C."/>
            <person name="Murphy C."/>
            <person name="Pearson M."/>
            <person name="Poon T.W."/>
            <person name="Priest M."/>
            <person name="Roberts A."/>
            <person name="Saif S."/>
            <person name="Shea T."/>
            <person name="Sisk P."/>
            <person name="Sykes S."/>
            <person name="Wortman J."/>
            <person name="Nusbaum C."/>
            <person name="Birren B."/>
        </authorList>
    </citation>
    <scope>NUCLEOTIDE SEQUENCE [LARGE SCALE GENOMIC DNA]</scope>
    <source>
        <strain evidence="4">A-37</strain>
    </source>
</reference>
<evidence type="ECO:0000256" key="1">
    <source>
        <dbReference type="SAM" id="MobiDB-lite"/>
    </source>
</evidence>
<feature type="domain" description="MADF" evidence="2">
    <location>
        <begin position="1"/>
        <end position="93"/>
    </location>
</feature>
<evidence type="ECO:0000259" key="2">
    <source>
        <dbReference type="PROSITE" id="PS51029"/>
    </source>
</evidence>
<evidence type="ECO:0000313" key="3">
    <source>
        <dbReference type="EnsemblMetazoa" id="ACUA005138-PA"/>
    </source>
</evidence>
<evidence type="ECO:0000313" key="4">
    <source>
        <dbReference type="Proteomes" id="UP000075883"/>
    </source>
</evidence>
<dbReference type="SMART" id="SM00595">
    <property type="entry name" value="MADF"/>
    <property type="match status" value="1"/>
</dbReference>
<sequence length="231" mass="26150">MIQLVKSYPCLWKDKDRKYKNGAIRQRAWVEIGNALGRSHQVVYSKWRNLLNTYRRIRKDVSRNAVTGSGANDGCRQSWYAFDRMTFLNDTTTPRSSSSTANFAELPVPSTSTGQQCNESLQQCSVEASPEPSTSTMLRSRQPNRNQDNRSQQIADCLATINRLIETTASPQPPTRARSLAIFVEGQVAPFEKSDPEFCAKLISVVTNALHAEIDKYYKRDARTDGDHHYL</sequence>
<protein>
    <recommendedName>
        <fullName evidence="2">MADF domain-containing protein</fullName>
    </recommendedName>
</protein>